<dbReference type="PROSITE" id="PS00022">
    <property type="entry name" value="EGF_1"/>
    <property type="match status" value="1"/>
</dbReference>
<dbReference type="InterPro" id="IPR036055">
    <property type="entry name" value="LDL_receptor-like_sf"/>
</dbReference>
<keyword evidence="2" id="KW-0812">Transmembrane</keyword>
<evidence type="ECO:0000256" key="4">
    <source>
        <dbReference type="ARBA" id="ARBA00022989"/>
    </source>
</evidence>
<comment type="caution">
    <text evidence="7">Lacks conserved residue(s) required for the propagation of feature annotation.</text>
</comment>
<keyword evidence="3" id="KW-0677">Repeat</keyword>
<evidence type="ECO:0000256" key="1">
    <source>
        <dbReference type="ARBA" id="ARBA00004167"/>
    </source>
</evidence>
<proteinExistence type="predicted"/>
<dbReference type="CDD" id="cd00112">
    <property type="entry name" value="LDLa"/>
    <property type="match status" value="1"/>
</dbReference>
<dbReference type="PANTHER" id="PTHR24270">
    <property type="entry name" value="LOW-DENSITY LIPOPROTEIN RECEPTOR-RELATED"/>
    <property type="match status" value="1"/>
</dbReference>
<comment type="caution">
    <text evidence="9">The sequence shown here is derived from an EMBL/GenBank/DDBJ whole genome shotgun (WGS) entry which is preliminary data.</text>
</comment>
<name>A0A815IUF6_ADIRI</name>
<evidence type="ECO:0000256" key="7">
    <source>
        <dbReference type="PROSITE-ProRule" id="PRU00124"/>
    </source>
</evidence>
<protein>
    <recommendedName>
        <fullName evidence="8">EGF-like domain-containing protein</fullName>
    </recommendedName>
</protein>
<reference evidence="9" key="1">
    <citation type="submission" date="2021-02" db="EMBL/GenBank/DDBJ databases">
        <authorList>
            <person name="Nowell W R."/>
        </authorList>
    </citation>
    <scope>NUCLEOTIDE SEQUENCE</scope>
</reference>
<dbReference type="SUPFAM" id="SSF57424">
    <property type="entry name" value="LDL receptor-like module"/>
    <property type="match status" value="1"/>
</dbReference>
<dbReference type="InterPro" id="IPR000742">
    <property type="entry name" value="EGF"/>
</dbReference>
<evidence type="ECO:0000256" key="2">
    <source>
        <dbReference type="ARBA" id="ARBA00022692"/>
    </source>
</evidence>
<dbReference type="Proteomes" id="UP000663852">
    <property type="component" value="Unassembled WGS sequence"/>
</dbReference>
<dbReference type="SMART" id="SM00192">
    <property type="entry name" value="LDLa"/>
    <property type="match status" value="2"/>
</dbReference>
<gene>
    <name evidence="9" type="ORF">EDS130_LOCUS34336</name>
</gene>
<dbReference type="EMBL" id="CAJNOJ010000286">
    <property type="protein sequence ID" value="CAF1370321.1"/>
    <property type="molecule type" value="Genomic_DNA"/>
</dbReference>
<keyword evidence="4" id="KW-1133">Transmembrane helix</keyword>
<feature type="disulfide bond" evidence="7">
    <location>
        <begin position="179"/>
        <end position="194"/>
    </location>
</feature>
<evidence type="ECO:0000256" key="6">
    <source>
        <dbReference type="ARBA" id="ARBA00023157"/>
    </source>
</evidence>
<organism evidence="9 10">
    <name type="scientific">Adineta ricciae</name>
    <name type="common">Rotifer</name>
    <dbReference type="NCBI Taxonomy" id="249248"/>
    <lineage>
        <taxon>Eukaryota</taxon>
        <taxon>Metazoa</taxon>
        <taxon>Spiralia</taxon>
        <taxon>Gnathifera</taxon>
        <taxon>Rotifera</taxon>
        <taxon>Eurotatoria</taxon>
        <taxon>Bdelloidea</taxon>
        <taxon>Adinetida</taxon>
        <taxon>Adinetidae</taxon>
        <taxon>Adineta</taxon>
    </lineage>
</organism>
<dbReference type="InterPro" id="IPR050685">
    <property type="entry name" value="LDLR"/>
</dbReference>
<sequence>MLLSIYFKCYSRYTFYHRNNDQTFDCLYAHIEYSHQIDSGAYLTLSHLIPFCQQFNENDKPNENVENGISFEDLSRNGISSSQLLKWFVPIDIAEEYEINSKHSNEFFYNCSFPWFGSTCQFQLIKDEEVTFGELVRFIFLERDSPSSDLDFPIGTCYLFLKNCIRGPSPVCLDWREICNGVNDCIDGEDEEFCALLEENRCSNEEFQCVRSKECISRTFVNDHTESLDCLDTSDEKEKFETEFGENCIKFPTFECEEIGRGVRDYFSCGDGQIKLNLMPRFHAFCANLRDQHMTKTLFTSFHYISNVPCRKLLMCYIRPDRIHFLSHLPDEIHCELPLEHCPLKWVVFPEYPILYSTFQFVYFTNRSISLSTDDITPDLICFNAIRCPEYVFCSIDIEIQHGLHCCRAFDILYDPIDTWDAFQLMFELIFQNCFKIIQSDTSLSIDENANSSVNLWLNSHKTFPFAHFCDGQWHIRDNDESTETDETNCDLWPCNNPYTRCNQYLHCWNAIDEVNCPKDQCGSDELYCKDEAFQIRYCLPRSFLADDHTKFTSDRYSRVVHLINETIGDVRNYFFWNQTKCLTVEYSNRNDLTRLVANNNDACLIPKHPKFVFPKTMIVMRNKTDLCRAGSTVASNYIEDRPYLQSAHLGYFPSIVPPTSHQSTMVQSDEASPIDLHTDEVVSWYCNRGFAIFYQKNRTIKCLCPPSYFGSRCQWQNQCISLSFQLKYFTFMYEMPIFQVILMLIDDQRQISPYNEQTIHVPKRDCGIKYHFYLLYPSRPKNSSLNYSVQIDIFNRITLTHWASLAVAYGQTVEFQGPIVANVTYNSATNTIIFRYTAVKSIEVRNTNGFQVCCQGTQCRNDGNWISANIISSDALSVTVKAPAVCDSKVLYGTRYLWLETPCLFKQAAIYSSTDSNLPSPPYYKVF</sequence>
<accession>A0A815IUF6</accession>
<feature type="domain" description="EGF-like" evidence="8">
    <location>
        <begin position="703"/>
        <end position="714"/>
    </location>
</feature>
<dbReference type="Gene3D" id="4.10.400.10">
    <property type="entry name" value="Low-density Lipoprotein Receptor"/>
    <property type="match status" value="2"/>
</dbReference>
<dbReference type="AlphaFoldDB" id="A0A815IUF6"/>
<evidence type="ECO:0000256" key="3">
    <source>
        <dbReference type="ARBA" id="ARBA00022737"/>
    </source>
</evidence>
<dbReference type="PROSITE" id="PS50068">
    <property type="entry name" value="LDLRA_2"/>
    <property type="match status" value="2"/>
</dbReference>
<dbReference type="GO" id="GO:0016192">
    <property type="term" value="P:vesicle-mediated transport"/>
    <property type="evidence" value="ECO:0007669"/>
    <property type="project" value="UniProtKB-ARBA"/>
</dbReference>
<evidence type="ECO:0000313" key="9">
    <source>
        <dbReference type="EMBL" id="CAF1370321.1"/>
    </source>
</evidence>
<evidence type="ECO:0000256" key="5">
    <source>
        <dbReference type="ARBA" id="ARBA00023136"/>
    </source>
</evidence>
<dbReference type="OrthoDB" id="2019384at2759"/>
<keyword evidence="6 7" id="KW-1015">Disulfide bond</keyword>
<comment type="subcellular location">
    <subcellularLocation>
        <location evidence="1">Membrane</location>
        <topology evidence="1">Single-pass membrane protein</topology>
    </subcellularLocation>
</comment>
<evidence type="ECO:0000313" key="10">
    <source>
        <dbReference type="Proteomes" id="UP000663852"/>
    </source>
</evidence>
<dbReference type="PANTHER" id="PTHR24270:SF60">
    <property type="entry name" value="CUB AND LDLA DOMAIN, ISOFORM A-RELATED"/>
    <property type="match status" value="1"/>
</dbReference>
<keyword evidence="5" id="KW-0472">Membrane</keyword>
<dbReference type="InterPro" id="IPR002172">
    <property type="entry name" value="LDrepeatLR_classA_rpt"/>
</dbReference>
<evidence type="ECO:0000259" key="8">
    <source>
        <dbReference type="PROSITE" id="PS00022"/>
    </source>
</evidence>
<dbReference type="GO" id="GO:0005886">
    <property type="term" value="C:plasma membrane"/>
    <property type="evidence" value="ECO:0007669"/>
    <property type="project" value="TreeGrafter"/>
</dbReference>